<gene>
    <name evidence="2" type="ORF">EV195_101149</name>
</gene>
<dbReference type="Proteomes" id="UP000294564">
    <property type="component" value="Unassembled WGS sequence"/>
</dbReference>
<comment type="caution">
    <text evidence="2">The sequence shown here is derived from an EMBL/GenBank/DDBJ whole genome shotgun (WGS) entry which is preliminary data.</text>
</comment>
<evidence type="ECO:0000313" key="2">
    <source>
        <dbReference type="EMBL" id="TCP27990.1"/>
    </source>
</evidence>
<dbReference type="OrthoDB" id="1364277at2"/>
<accession>A0A4R2P075</accession>
<organism evidence="2 3">
    <name type="scientific">Tenacibaculum skagerrakense</name>
    <dbReference type="NCBI Taxonomy" id="186571"/>
    <lineage>
        <taxon>Bacteria</taxon>
        <taxon>Pseudomonadati</taxon>
        <taxon>Bacteroidota</taxon>
        <taxon>Flavobacteriia</taxon>
        <taxon>Flavobacteriales</taxon>
        <taxon>Flavobacteriaceae</taxon>
        <taxon>Tenacibaculum</taxon>
    </lineage>
</organism>
<evidence type="ECO:0000256" key="1">
    <source>
        <dbReference type="SAM" id="SignalP"/>
    </source>
</evidence>
<proteinExistence type="predicted"/>
<dbReference type="RefSeq" id="WP_132791499.1">
    <property type="nucleotide sequence ID" value="NZ_SLXM01000001.1"/>
</dbReference>
<dbReference type="AlphaFoldDB" id="A0A4R2P075"/>
<reference evidence="2 3" key="1">
    <citation type="submission" date="2019-03" db="EMBL/GenBank/DDBJ databases">
        <title>Genomic Encyclopedia of Type Strains, Phase IV (KMG-IV): sequencing the most valuable type-strain genomes for metagenomic binning, comparative biology and taxonomic classification.</title>
        <authorList>
            <person name="Goeker M."/>
        </authorList>
    </citation>
    <scope>NUCLEOTIDE SEQUENCE [LARGE SCALE GENOMIC DNA]</scope>
    <source>
        <strain evidence="2 3">DSM 14836</strain>
    </source>
</reference>
<keyword evidence="1" id="KW-0732">Signal</keyword>
<evidence type="ECO:0000313" key="3">
    <source>
        <dbReference type="Proteomes" id="UP000294564"/>
    </source>
</evidence>
<sequence>MKFLKIISLPILLITLTKCASYKLESTAPFNVVSTTSYSRVGGMPGSPGGTELKIVYTADTDITFDSIYYQNKKAKTRTFTENKEKVVSAIFYNSTAPKDIQMHNDVTKEYGNAAPDQNKEVPFTLKDDELVISYIEGTKTKYFKTGPVKKGKSIIMQ</sequence>
<keyword evidence="3" id="KW-1185">Reference proteome</keyword>
<feature type="signal peptide" evidence="1">
    <location>
        <begin position="1"/>
        <end position="20"/>
    </location>
</feature>
<feature type="chain" id="PRO_5020758707" evidence="1">
    <location>
        <begin position="21"/>
        <end position="158"/>
    </location>
</feature>
<protein>
    <submittedName>
        <fullName evidence="2">Uncharacterized protein</fullName>
    </submittedName>
</protein>
<dbReference type="EMBL" id="SLXM01000001">
    <property type="protein sequence ID" value="TCP27990.1"/>
    <property type="molecule type" value="Genomic_DNA"/>
</dbReference>
<name>A0A4R2P075_9FLAO</name>